<dbReference type="EMBL" id="JBFXLQ010000012">
    <property type="protein sequence ID" value="KAL2868810.1"/>
    <property type="molecule type" value="Genomic_DNA"/>
</dbReference>
<evidence type="ECO:0000313" key="2">
    <source>
        <dbReference type="Proteomes" id="UP001610432"/>
    </source>
</evidence>
<evidence type="ECO:0008006" key="3">
    <source>
        <dbReference type="Google" id="ProtNLM"/>
    </source>
</evidence>
<proteinExistence type="predicted"/>
<name>A0ABR4LW95_9EURO</name>
<dbReference type="RefSeq" id="XP_070887789.1">
    <property type="nucleotide sequence ID" value="XM_071032579.1"/>
</dbReference>
<accession>A0ABR4LW95</accession>
<comment type="caution">
    <text evidence="1">The sequence shown here is derived from an EMBL/GenBank/DDBJ whole genome shotgun (WGS) entry which is preliminary data.</text>
</comment>
<sequence length="189" mass="20691">MNEGGSLVVRMVAYLCTSMAPLFEILRRDVVPGPVTIHRSHPHCFKPKTGRCYRAPRFPVGSVSPLSKPPSSWLILATKVVGAIFLTSAAWRLVNAILASIGLIMARLTIIQSGICRSLAPFLLSLESWCLEFDSRYNTKTRRSRNVLTSGLDGSAEVRQERIANKPRRAPSELDKAGAFAVGALSAER</sequence>
<protein>
    <recommendedName>
        <fullName evidence="3">Integral membrane protein</fullName>
    </recommendedName>
</protein>
<keyword evidence="2" id="KW-1185">Reference proteome</keyword>
<dbReference type="GeneID" id="98147651"/>
<organism evidence="1 2">
    <name type="scientific">Aspergillus lucknowensis</name>
    <dbReference type="NCBI Taxonomy" id="176173"/>
    <lineage>
        <taxon>Eukaryota</taxon>
        <taxon>Fungi</taxon>
        <taxon>Dikarya</taxon>
        <taxon>Ascomycota</taxon>
        <taxon>Pezizomycotina</taxon>
        <taxon>Eurotiomycetes</taxon>
        <taxon>Eurotiomycetidae</taxon>
        <taxon>Eurotiales</taxon>
        <taxon>Aspergillaceae</taxon>
        <taxon>Aspergillus</taxon>
        <taxon>Aspergillus subgen. Nidulantes</taxon>
    </lineage>
</organism>
<gene>
    <name evidence="1" type="ORF">BJX67DRAFT_37947</name>
</gene>
<dbReference type="Proteomes" id="UP001610432">
    <property type="component" value="Unassembled WGS sequence"/>
</dbReference>
<evidence type="ECO:0000313" key="1">
    <source>
        <dbReference type="EMBL" id="KAL2868810.1"/>
    </source>
</evidence>
<reference evidence="1 2" key="1">
    <citation type="submission" date="2024-07" db="EMBL/GenBank/DDBJ databases">
        <title>Section-level genome sequencing and comparative genomics of Aspergillus sections Usti and Cavernicolus.</title>
        <authorList>
            <consortium name="Lawrence Berkeley National Laboratory"/>
            <person name="Nybo J.L."/>
            <person name="Vesth T.C."/>
            <person name="Theobald S."/>
            <person name="Frisvad J.C."/>
            <person name="Larsen T.O."/>
            <person name="Kjaerboelling I."/>
            <person name="Rothschild-Mancinelli K."/>
            <person name="Lyhne E.K."/>
            <person name="Kogle M.E."/>
            <person name="Barry K."/>
            <person name="Clum A."/>
            <person name="Na H."/>
            <person name="Ledsgaard L."/>
            <person name="Lin J."/>
            <person name="Lipzen A."/>
            <person name="Kuo A."/>
            <person name="Riley R."/>
            <person name="Mondo S."/>
            <person name="Labutti K."/>
            <person name="Haridas S."/>
            <person name="Pangalinan J."/>
            <person name="Salamov A.A."/>
            <person name="Simmons B.A."/>
            <person name="Magnuson J.K."/>
            <person name="Chen J."/>
            <person name="Drula E."/>
            <person name="Henrissat B."/>
            <person name="Wiebenga A."/>
            <person name="Lubbers R.J."/>
            <person name="Gomes A.C."/>
            <person name="Macurrencykelacurrency M.R."/>
            <person name="Stajich J."/>
            <person name="Grigoriev I.V."/>
            <person name="Mortensen U.H."/>
            <person name="De Vries R.P."/>
            <person name="Baker S.E."/>
            <person name="Andersen M.R."/>
        </authorList>
    </citation>
    <scope>NUCLEOTIDE SEQUENCE [LARGE SCALE GENOMIC DNA]</scope>
    <source>
        <strain evidence="1 2">CBS 449.75</strain>
    </source>
</reference>